<dbReference type="InterPro" id="IPR013083">
    <property type="entry name" value="Znf_RING/FYVE/PHD"/>
</dbReference>
<reference evidence="2" key="1">
    <citation type="submission" date="2021-05" db="EMBL/GenBank/DDBJ databases">
        <title>A free-living protist that lacks canonical eukaryotic 1 DNA replication and segregation systems.</title>
        <authorList>
            <person name="Salas-Leiva D.E."/>
            <person name="Tromer E.C."/>
            <person name="Curtis B.A."/>
            <person name="Jerlstrom-Hultqvist J."/>
            <person name="Kolisko M."/>
            <person name="Yi Z."/>
            <person name="Salas-Leiva J.S."/>
            <person name="Gallot-Lavallee L."/>
            <person name="Kops G.J.P.L."/>
            <person name="Archibald J.M."/>
            <person name="Simpson A.G.B."/>
            <person name="Roger A.J."/>
        </authorList>
    </citation>
    <scope>NUCLEOTIDE SEQUENCE</scope>
    <source>
        <strain evidence="2">BICM</strain>
    </source>
</reference>
<dbReference type="Gene3D" id="3.30.40.10">
    <property type="entry name" value="Zinc/RING finger domain, C3HC4 (zinc finger)"/>
    <property type="match status" value="1"/>
</dbReference>
<sequence length="284" mass="31933">MSTPHFSIVRRRPILSKYEFEYEVLFDDHEVKWVSREEFNDDEALALFGKYDEWIESKQHKRPQRTAHVQPNAELSPLPPSNPSPCSVFVQNTAVDAVQDDDVCYYCLGPATETCRECKRGFCSSCVDNLTDVYHCIDCDRDHHQCAAPICGQSGPVSLRAGLGDNDGGLIRCSFGDGSCGVWYHKHCLDIVTAVNLSRNPTRPGITTAGDTFICPSHVCTQCHQPIEEREQPFAVTCIRCRSVWHVSCGYTPLLRGSARYCLCEECERSLPNGGRITPPKRER</sequence>
<comment type="caution">
    <text evidence="2">The sequence shown here is derived from an EMBL/GenBank/DDBJ whole genome shotgun (WGS) entry which is preliminary data.</text>
</comment>
<dbReference type="AlphaFoldDB" id="A0A8J6E1A5"/>
<name>A0A8J6E1A5_9EUKA</name>
<keyword evidence="3" id="KW-1185">Reference proteome</keyword>
<dbReference type="Proteomes" id="UP000717585">
    <property type="component" value="Unassembled WGS sequence"/>
</dbReference>
<protein>
    <submittedName>
        <fullName evidence="2">Chromodomain-helicase-DNA-binding protein 8</fullName>
    </submittedName>
</protein>
<feature type="region of interest" description="Disordered" evidence="1">
    <location>
        <begin position="61"/>
        <end position="80"/>
    </location>
</feature>
<dbReference type="EMBL" id="JAHDYR010000064">
    <property type="protein sequence ID" value="KAG9390382.1"/>
    <property type="molecule type" value="Genomic_DNA"/>
</dbReference>
<evidence type="ECO:0000313" key="2">
    <source>
        <dbReference type="EMBL" id="KAG9390382.1"/>
    </source>
</evidence>
<organism evidence="2 3">
    <name type="scientific">Carpediemonas membranifera</name>
    <dbReference type="NCBI Taxonomy" id="201153"/>
    <lineage>
        <taxon>Eukaryota</taxon>
        <taxon>Metamonada</taxon>
        <taxon>Carpediemonas-like organisms</taxon>
        <taxon>Carpediemonas</taxon>
    </lineage>
</organism>
<evidence type="ECO:0000256" key="1">
    <source>
        <dbReference type="SAM" id="MobiDB-lite"/>
    </source>
</evidence>
<gene>
    <name evidence="2" type="ORF">J8273_7732</name>
</gene>
<dbReference type="OrthoDB" id="21264at2759"/>
<accession>A0A8J6E1A5</accession>
<proteinExistence type="predicted"/>
<evidence type="ECO:0000313" key="3">
    <source>
        <dbReference type="Proteomes" id="UP000717585"/>
    </source>
</evidence>